<evidence type="ECO:0000256" key="3">
    <source>
        <dbReference type="ARBA" id="ARBA00023082"/>
    </source>
</evidence>
<dbReference type="Pfam" id="PF04542">
    <property type="entry name" value="Sigma70_r2"/>
    <property type="match status" value="1"/>
</dbReference>
<dbReference type="InterPro" id="IPR013324">
    <property type="entry name" value="RNA_pol_sigma_r3/r4-like"/>
</dbReference>
<gene>
    <name evidence="10" type="primary">sigW_4</name>
    <name evidence="10" type="ORF">Pla108_24790</name>
</gene>
<evidence type="ECO:0000259" key="9">
    <source>
        <dbReference type="Pfam" id="PF08281"/>
    </source>
</evidence>
<organism evidence="10 11">
    <name type="scientific">Botrimarina colliarenosi</name>
    <dbReference type="NCBI Taxonomy" id="2528001"/>
    <lineage>
        <taxon>Bacteria</taxon>
        <taxon>Pseudomonadati</taxon>
        <taxon>Planctomycetota</taxon>
        <taxon>Planctomycetia</taxon>
        <taxon>Pirellulales</taxon>
        <taxon>Lacipirellulaceae</taxon>
        <taxon>Botrimarina</taxon>
    </lineage>
</organism>
<dbReference type="InterPro" id="IPR036388">
    <property type="entry name" value="WH-like_DNA-bd_sf"/>
</dbReference>
<accession>A0A5C6AC46</accession>
<dbReference type="Proteomes" id="UP000317421">
    <property type="component" value="Unassembled WGS sequence"/>
</dbReference>
<dbReference type="AlphaFoldDB" id="A0A5C6AC46"/>
<evidence type="ECO:0000256" key="7">
    <source>
        <dbReference type="SAM" id="MobiDB-lite"/>
    </source>
</evidence>
<dbReference type="Gene3D" id="1.10.1740.10">
    <property type="match status" value="1"/>
</dbReference>
<proteinExistence type="inferred from homology"/>
<dbReference type="Pfam" id="PF08281">
    <property type="entry name" value="Sigma70_r4_2"/>
    <property type="match status" value="1"/>
</dbReference>
<evidence type="ECO:0000256" key="2">
    <source>
        <dbReference type="ARBA" id="ARBA00023015"/>
    </source>
</evidence>
<keyword evidence="3 6" id="KW-0731">Sigma factor</keyword>
<feature type="domain" description="RNA polymerase sigma-70 region 2" evidence="8">
    <location>
        <begin position="35"/>
        <end position="102"/>
    </location>
</feature>
<keyword evidence="2 6" id="KW-0805">Transcription regulation</keyword>
<feature type="domain" description="RNA polymerase sigma factor 70 region 4 type 2" evidence="9">
    <location>
        <begin position="142"/>
        <end position="194"/>
    </location>
</feature>
<keyword evidence="5 6" id="KW-0804">Transcription</keyword>
<evidence type="ECO:0000313" key="11">
    <source>
        <dbReference type="Proteomes" id="UP000317421"/>
    </source>
</evidence>
<dbReference type="PROSITE" id="PS01063">
    <property type="entry name" value="SIGMA70_ECF"/>
    <property type="match status" value="1"/>
</dbReference>
<dbReference type="InterPro" id="IPR007627">
    <property type="entry name" value="RNA_pol_sigma70_r2"/>
</dbReference>
<feature type="region of interest" description="Disordered" evidence="7">
    <location>
        <begin position="105"/>
        <end position="131"/>
    </location>
</feature>
<dbReference type="GO" id="GO:0006352">
    <property type="term" value="P:DNA-templated transcription initiation"/>
    <property type="evidence" value="ECO:0007669"/>
    <property type="project" value="InterPro"/>
</dbReference>
<dbReference type="CDD" id="cd06171">
    <property type="entry name" value="Sigma70_r4"/>
    <property type="match status" value="1"/>
</dbReference>
<protein>
    <recommendedName>
        <fullName evidence="6">RNA polymerase sigma factor</fullName>
    </recommendedName>
</protein>
<reference evidence="10 11" key="1">
    <citation type="submission" date="2019-02" db="EMBL/GenBank/DDBJ databases">
        <title>Deep-cultivation of Planctomycetes and their phenomic and genomic characterization uncovers novel biology.</title>
        <authorList>
            <person name="Wiegand S."/>
            <person name="Jogler M."/>
            <person name="Boedeker C."/>
            <person name="Pinto D."/>
            <person name="Vollmers J."/>
            <person name="Rivas-Marin E."/>
            <person name="Kohn T."/>
            <person name="Peeters S.H."/>
            <person name="Heuer A."/>
            <person name="Rast P."/>
            <person name="Oberbeckmann S."/>
            <person name="Bunk B."/>
            <person name="Jeske O."/>
            <person name="Meyerdierks A."/>
            <person name="Storesund J.E."/>
            <person name="Kallscheuer N."/>
            <person name="Luecker S."/>
            <person name="Lage O.M."/>
            <person name="Pohl T."/>
            <person name="Merkel B.J."/>
            <person name="Hornburger P."/>
            <person name="Mueller R.-W."/>
            <person name="Bruemmer F."/>
            <person name="Labrenz M."/>
            <person name="Spormann A.M."/>
            <person name="Op Den Camp H."/>
            <person name="Overmann J."/>
            <person name="Amann R."/>
            <person name="Jetten M.S.M."/>
            <person name="Mascher T."/>
            <person name="Medema M.H."/>
            <person name="Devos D.P."/>
            <person name="Kaster A.-K."/>
            <person name="Ovreas L."/>
            <person name="Rohde M."/>
            <person name="Galperin M.Y."/>
            <person name="Jogler C."/>
        </authorList>
    </citation>
    <scope>NUCLEOTIDE SEQUENCE [LARGE SCALE GENOMIC DNA]</scope>
    <source>
        <strain evidence="10 11">Pla108</strain>
    </source>
</reference>
<dbReference type="GO" id="GO:0003677">
    <property type="term" value="F:DNA binding"/>
    <property type="evidence" value="ECO:0007669"/>
    <property type="project" value="UniProtKB-KW"/>
</dbReference>
<comment type="caution">
    <text evidence="10">The sequence shown here is derived from an EMBL/GenBank/DDBJ whole genome shotgun (WGS) entry which is preliminary data.</text>
</comment>
<dbReference type="RefSeq" id="WP_197526508.1">
    <property type="nucleotide sequence ID" value="NZ_SJPR01000003.1"/>
</dbReference>
<dbReference type="InterPro" id="IPR000838">
    <property type="entry name" value="RNA_pol_sigma70_ECF_CS"/>
</dbReference>
<dbReference type="PANTHER" id="PTHR43133">
    <property type="entry name" value="RNA POLYMERASE ECF-TYPE SIGMA FACTO"/>
    <property type="match status" value="1"/>
</dbReference>
<keyword evidence="11" id="KW-1185">Reference proteome</keyword>
<dbReference type="NCBIfam" id="TIGR02937">
    <property type="entry name" value="sigma70-ECF"/>
    <property type="match status" value="1"/>
</dbReference>
<dbReference type="GO" id="GO:0016987">
    <property type="term" value="F:sigma factor activity"/>
    <property type="evidence" value="ECO:0007669"/>
    <property type="project" value="UniProtKB-KW"/>
</dbReference>
<sequence>MATSDTTIRHYTESDPDVRLMLRVRDDDAAAFGELVDRHQDRLVSVLTYQVGRRELAEELAQEAFLRVYKARHRYEPGAKFTTWLFTIANNLALNSLRGSARKREVRLAAPSPDQTGAGAPHPAAASSAMPTRIADRTELCDAVQAAIATLSERQRTAVLLAKFENMEYAEIGEVLGLTAKGVKSLLARARENLRQALNPYIERGDAVGSLNDAGGMPTHALGDDE</sequence>
<evidence type="ECO:0000313" key="10">
    <source>
        <dbReference type="EMBL" id="TWT96705.1"/>
    </source>
</evidence>
<evidence type="ECO:0000256" key="1">
    <source>
        <dbReference type="ARBA" id="ARBA00010641"/>
    </source>
</evidence>
<evidence type="ECO:0000259" key="8">
    <source>
        <dbReference type="Pfam" id="PF04542"/>
    </source>
</evidence>
<dbReference type="EMBL" id="SJPR01000003">
    <property type="protein sequence ID" value="TWT96705.1"/>
    <property type="molecule type" value="Genomic_DNA"/>
</dbReference>
<dbReference type="InterPro" id="IPR014284">
    <property type="entry name" value="RNA_pol_sigma-70_dom"/>
</dbReference>
<dbReference type="PANTHER" id="PTHR43133:SF8">
    <property type="entry name" value="RNA POLYMERASE SIGMA FACTOR HI_1459-RELATED"/>
    <property type="match status" value="1"/>
</dbReference>
<dbReference type="InterPro" id="IPR013249">
    <property type="entry name" value="RNA_pol_sigma70_r4_t2"/>
</dbReference>
<keyword evidence="4 6" id="KW-0238">DNA-binding</keyword>
<dbReference type="Gene3D" id="1.10.10.10">
    <property type="entry name" value="Winged helix-like DNA-binding domain superfamily/Winged helix DNA-binding domain"/>
    <property type="match status" value="1"/>
</dbReference>
<evidence type="ECO:0000256" key="6">
    <source>
        <dbReference type="RuleBase" id="RU000716"/>
    </source>
</evidence>
<comment type="similarity">
    <text evidence="1 6">Belongs to the sigma-70 factor family. ECF subfamily.</text>
</comment>
<name>A0A5C6AC46_9BACT</name>
<evidence type="ECO:0000256" key="5">
    <source>
        <dbReference type="ARBA" id="ARBA00023163"/>
    </source>
</evidence>
<dbReference type="SUPFAM" id="SSF88946">
    <property type="entry name" value="Sigma2 domain of RNA polymerase sigma factors"/>
    <property type="match status" value="1"/>
</dbReference>
<dbReference type="InterPro" id="IPR013325">
    <property type="entry name" value="RNA_pol_sigma_r2"/>
</dbReference>
<dbReference type="SUPFAM" id="SSF88659">
    <property type="entry name" value="Sigma3 and sigma4 domains of RNA polymerase sigma factors"/>
    <property type="match status" value="1"/>
</dbReference>
<feature type="compositionally biased region" description="Low complexity" evidence="7">
    <location>
        <begin position="117"/>
        <end position="129"/>
    </location>
</feature>
<dbReference type="InterPro" id="IPR039425">
    <property type="entry name" value="RNA_pol_sigma-70-like"/>
</dbReference>
<evidence type="ECO:0000256" key="4">
    <source>
        <dbReference type="ARBA" id="ARBA00023125"/>
    </source>
</evidence>